<evidence type="ECO:0000313" key="3">
    <source>
        <dbReference type="Proteomes" id="UP000176187"/>
    </source>
</evidence>
<feature type="compositionally biased region" description="Basic and acidic residues" evidence="1">
    <location>
        <begin position="104"/>
        <end position="119"/>
    </location>
</feature>
<gene>
    <name evidence="2" type="ORF">A3A05_02055</name>
</gene>
<feature type="region of interest" description="Disordered" evidence="1">
    <location>
        <begin position="104"/>
        <end position="127"/>
    </location>
</feature>
<name>A0A1F6WVB6_9BACT</name>
<organism evidence="2 3">
    <name type="scientific">Candidatus Nomurabacteria bacterium RIFCSPLOWO2_01_FULL_41_12</name>
    <dbReference type="NCBI Taxonomy" id="1801774"/>
    <lineage>
        <taxon>Bacteria</taxon>
        <taxon>Candidatus Nomuraibacteriota</taxon>
    </lineage>
</organism>
<evidence type="ECO:0000256" key="1">
    <source>
        <dbReference type="SAM" id="MobiDB-lite"/>
    </source>
</evidence>
<dbReference type="AlphaFoldDB" id="A0A1F6WVB6"/>
<comment type="caution">
    <text evidence="2">The sequence shown here is derived from an EMBL/GenBank/DDBJ whole genome shotgun (WGS) entry which is preliminary data.</text>
</comment>
<reference evidence="2 3" key="1">
    <citation type="journal article" date="2016" name="Nat. Commun.">
        <title>Thousands of microbial genomes shed light on interconnected biogeochemical processes in an aquifer system.</title>
        <authorList>
            <person name="Anantharaman K."/>
            <person name="Brown C.T."/>
            <person name="Hug L.A."/>
            <person name="Sharon I."/>
            <person name="Castelle C.J."/>
            <person name="Probst A.J."/>
            <person name="Thomas B.C."/>
            <person name="Singh A."/>
            <person name="Wilkins M.J."/>
            <person name="Karaoz U."/>
            <person name="Brodie E.L."/>
            <person name="Williams K.H."/>
            <person name="Hubbard S.S."/>
            <person name="Banfield J.F."/>
        </authorList>
    </citation>
    <scope>NUCLEOTIDE SEQUENCE [LARGE SCALE GENOMIC DNA]</scope>
</reference>
<sequence>MDLTPQVMGLLEQVRVAVVEGRLSEAEQLMIRVRNSISLEGRMEFVTWFGLAVLGKGKSLTVPLRITTLPCGHTRLVSDPQFVLRRRNGRWVHEGFDCEISDPPKVERPMSWYREQDRGQRRHSFGS</sequence>
<proteinExistence type="predicted"/>
<evidence type="ECO:0000313" key="2">
    <source>
        <dbReference type="EMBL" id="OGI85843.1"/>
    </source>
</evidence>
<accession>A0A1F6WVB6</accession>
<dbReference type="EMBL" id="MFUY01000021">
    <property type="protein sequence ID" value="OGI85843.1"/>
    <property type="molecule type" value="Genomic_DNA"/>
</dbReference>
<protein>
    <submittedName>
        <fullName evidence="2">Uncharacterized protein</fullName>
    </submittedName>
</protein>
<dbReference type="Proteomes" id="UP000176187">
    <property type="component" value="Unassembled WGS sequence"/>
</dbReference>